<dbReference type="PANTHER" id="PTHR42785">
    <property type="entry name" value="DNA TOPOISOMERASE, TYPE IA, CORE"/>
    <property type="match status" value="1"/>
</dbReference>
<evidence type="ECO:0000256" key="10">
    <source>
        <dbReference type="HAMAP-Rule" id="MF_00952"/>
    </source>
</evidence>
<evidence type="ECO:0000256" key="2">
    <source>
        <dbReference type="ARBA" id="ARBA00009446"/>
    </source>
</evidence>
<keyword evidence="9 10" id="KW-0413">Isomerase</keyword>
<dbReference type="SMART" id="SM00493">
    <property type="entry name" value="TOPRIM"/>
    <property type="match status" value="1"/>
</dbReference>
<keyword evidence="8 10" id="KW-0238">DNA-binding</keyword>
<evidence type="ECO:0000256" key="7">
    <source>
        <dbReference type="ARBA" id="ARBA00023029"/>
    </source>
</evidence>
<evidence type="ECO:0000259" key="11">
    <source>
        <dbReference type="PROSITE" id="PS50880"/>
    </source>
</evidence>
<dbReference type="GO" id="GO:0003677">
    <property type="term" value="F:DNA binding"/>
    <property type="evidence" value="ECO:0007669"/>
    <property type="project" value="UniProtKB-KW"/>
</dbReference>
<dbReference type="EC" id="5.6.2.1" evidence="10"/>
<reference evidence="13 14" key="1">
    <citation type="journal article" date="2015" name="Nature">
        <title>rRNA introns, odd ribosomes, and small enigmatic genomes across a large radiation of phyla.</title>
        <authorList>
            <person name="Brown C.T."/>
            <person name="Hug L.A."/>
            <person name="Thomas B.C."/>
            <person name="Sharon I."/>
            <person name="Castelle C.J."/>
            <person name="Singh A."/>
            <person name="Wilkins M.J."/>
            <person name="Williams K.H."/>
            <person name="Banfield J.F."/>
        </authorList>
    </citation>
    <scope>NUCLEOTIDE SEQUENCE [LARGE SCALE GENOMIC DNA]</scope>
</reference>
<feature type="site" description="Interaction with DNA" evidence="10">
    <location>
        <position position="141"/>
    </location>
</feature>
<dbReference type="Gene3D" id="1.10.460.10">
    <property type="entry name" value="Topoisomerase I, domain 2"/>
    <property type="match status" value="1"/>
</dbReference>
<dbReference type="PROSITE" id="PS50880">
    <property type="entry name" value="TOPRIM"/>
    <property type="match status" value="1"/>
</dbReference>
<dbReference type="HAMAP" id="MF_00952">
    <property type="entry name" value="Topoisom_1_prok"/>
    <property type="match status" value="1"/>
</dbReference>
<evidence type="ECO:0000256" key="4">
    <source>
        <dbReference type="ARBA" id="ARBA00022771"/>
    </source>
</evidence>
<dbReference type="InterPro" id="IPR028612">
    <property type="entry name" value="Topoisom_1_IA"/>
</dbReference>
<feature type="domain" description="Toprim" evidence="11">
    <location>
        <begin position="1"/>
        <end position="111"/>
    </location>
</feature>
<feature type="site" description="Interaction with DNA" evidence="10">
    <location>
        <position position="145"/>
    </location>
</feature>
<dbReference type="InterPro" id="IPR005733">
    <property type="entry name" value="TopoI_bac-type"/>
</dbReference>
<dbReference type="PROSITE" id="PS00396">
    <property type="entry name" value="TOPO_IA_1"/>
    <property type="match status" value="1"/>
</dbReference>
<keyword evidence="3" id="KW-0479">Metal-binding</keyword>
<proteinExistence type="inferred from homology"/>
<dbReference type="Proteomes" id="UP000034793">
    <property type="component" value="Unassembled WGS sequence"/>
</dbReference>
<feature type="active site" description="O-(5'-phospho-DNA)-tyrosine intermediate" evidence="10">
    <location>
        <position position="296"/>
    </location>
</feature>
<evidence type="ECO:0000256" key="8">
    <source>
        <dbReference type="ARBA" id="ARBA00023125"/>
    </source>
</evidence>
<evidence type="ECO:0000259" key="12">
    <source>
        <dbReference type="PROSITE" id="PS52039"/>
    </source>
</evidence>
<feature type="site" description="Interaction with DNA" evidence="10">
    <location>
        <position position="298"/>
    </location>
</feature>
<dbReference type="Pfam" id="PF01396">
    <property type="entry name" value="Zn_ribbon_Top1"/>
    <property type="match status" value="2"/>
</dbReference>
<dbReference type="InterPro" id="IPR000380">
    <property type="entry name" value="Topo_IA"/>
</dbReference>
<organism evidence="13 14">
    <name type="scientific">Candidatus Woesebacteria bacterium GW2011_GWA1_39_8</name>
    <dbReference type="NCBI Taxonomy" id="1618552"/>
    <lineage>
        <taxon>Bacteria</taxon>
        <taxon>Candidatus Woeseibacteriota</taxon>
    </lineage>
</organism>
<keyword evidence="5" id="KW-0862">Zinc</keyword>
<dbReference type="EMBL" id="LBXL01000007">
    <property type="protein sequence ID" value="KKR30432.1"/>
    <property type="molecule type" value="Genomic_DNA"/>
</dbReference>
<dbReference type="PATRIC" id="fig|1618552.3.peg.292"/>
<feature type="site" description="Interaction with DNA" evidence="10">
    <location>
        <position position="31"/>
    </location>
</feature>
<dbReference type="Gene3D" id="2.70.20.10">
    <property type="entry name" value="Topoisomerase I, domain 3"/>
    <property type="match status" value="1"/>
</dbReference>
<dbReference type="InterPro" id="IPR013826">
    <property type="entry name" value="Topo_IA_cen_sub3"/>
</dbReference>
<evidence type="ECO:0000256" key="5">
    <source>
        <dbReference type="ARBA" id="ARBA00022833"/>
    </source>
</evidence>
<dbReference type="SMART" id="SM00437">
    <property type="entry name" value="TOP1Ac"/>
    <property type="match status" value="1"/>
</dbReference>
<sequence>MNLIIVESPTKARTLSRFLGKEYSVEATMGHIKDLPKSELAVDLEKNFEPKYLAVEKKADSIKKIKDAAVRSDKIFIATDPDREGEAIAQHVKEILTDHGPLTTDQLKRIVFHEITKEAVEEAIVNPRGIDVHLVDAQIARRVLDRLVGYKLSPLLWKKIRRGLSAGRVQSVAVRLIVEREREIEAFKSEEYWEIFCQLRTQNPELKTEDLTVQLVKVGEKKAEVKNEQEAKAVVTDLEKAGYKVFDVRKRQVRKNPYPPFTTSTMTQAGARLFGWSAKRTMSVAQRLYEEGLITYHRTDSVNLAAAAVSKAREYISKNFGVKYIPEKPRFFRKTSKLAQEAHEAIRPTDINTKFQITNYKFEKDAERLYDLIWRRFVACQMTESVFDETAIDVLATPLISHQSLNTNNYLLRASGQVMKFDGWRKVIPLSKEEAPELPVVGIDEALDLIKVTSEQKFTQPPPRYNEASLIKTLEKLGIGRPSTYAPIITTIQVRNYVEKLEGKFQPTPIGIAVNDFLVLNFKNIVDYSFTAQMENELDNIAKGEREWQKMMSEFYTPFDKKLEEVEEKAKRVKIEAEKLGKKCPTCELEGRVGDKQGDLVIRVGRFGKFISCSLFPECKHTEKYIEKLGMKCPECKKGDIIVKTTRRGKKFYGCSRYPKCKWASWRKPGAIKDKETEKEVN</sequence>
<comment type="catalytic activity">
    <reaction evidence="1 10">
        <text>ATP-independent breakage of single-stranded DNA, followed by passage and rejoining.</text>
        <dbReference type="EC" id="5.6.2.1"/>
    </reaction>
</comment>
<dbReference type="GO" id="GO:0003917">
    <property type="term" value="F:DNA topoisomerase type I (single strand cut, ATP-independent) activity"/>
    <property type="evidence" value="ECO:0007669"/>
    <property type="project" value="UniProtKB-UniRule"/>
</dbReference>
<dbReference type="InterPro" id="IPR013498">
    <property type="entry name" value="Topo_IA_Znf"/>
</dbReference>
<accession>A0A0G0SXT2</accession>
<feature type="site" description="Interaction with DNA" evidence="10">
    <location>
        <position position="495"/>
    </location>
</feature>
<dbReference type="SUPFAM" id="SSF57783">
    <property type="entry name" value="Zinc beta-ribbon"/>
    <property type="match status" value="1"/>
</dbReference>
<dbReference type="InterPro" id="IPR023406">
    <property type="entry name" value="Topo_IA_AS"/>
</dbReference>
<feature type="site" description="Interaction with DNA" evidence="10">
    <location>
        <position position="157"/>
    </location>
</feature>
<dbReference type="PANTHER" id="PTHR42785:SF1">
    <property type="entry name" value="DNA TOPOISOMERASE"/>
    <property type="match status" value="1"/>
</dbReference>
<evidence type="ECO:0000313" key="13">
    <source>
        <dbReference type="EMBL" id="KKR30432.1"/>
    </source>
</evidence>
<evidence type="ECO:0000256" key="3">
    <source>
        <dbReference type="ARBA" id="ARBA00022723"/>
    </source>
</evidence>
<comment type="similarity">
    <text evidence="2 10">Belongs to the type IA topoisomerase family.</text>
</comment>
<evidence type="ECO:0000256" key="9">
    <source>
        <dbReference type="ARBA" id="ARBA00023235"/>
    </source>
</evidence>
<dbReference type="SUPFAM" id="SSF56712">
    <property type="entry name" value="Prokaryotic type I DNA topoisomerase"/>
    <property type="match status" value="1"/>
</dbReference>
<dbReference type="Gene3D" id="3.40.50.140">
    <property type="match status" value="1"/>
</dbReference>
<comment type="caution">
    <text evidence="13">The sequence shown here is derived from an EMBL/GenBank/DDBJ whole genome shotgun (WGS) entry which is preliminary data.</text>
</comment>
<dbReference type="InterPro" id="IPR034149">
    <property type="entry name" value="TOPRIM_TopoI"/>
</dbReference>
<dbReference type="InterPro" id="IPR003602">
    <property type="entry name" value="Topo_IA_DNA-bd_dom"/>
</dbReference>
<protein>
    <recommendedName>
        <fullName evidence="10">DNA topoisomerase 1</fullName>
        <ecNumber evidence="10">5.6.2.1</ecNumber>
    </recommendedName>
    <alternativeName>
        <fullName evidence="10">DNA topoisomerase I</fullName>
    </alternativeName>
</protein>
<dbReference type="Gene3D" id="1.10.290.10">
    <property type="entry name" value="Topoisomerase I, domain 4"/>
    <property type="match status" value="1"/>
</dbReference>
<keyword evidence="6" id="KW-0460">Magnesium</keyword>
<evidence type="ECO:0000313" key="14">
    <source>
        <dbReference type="Proteomes" id="UP000034793"/>
    </source>
</evidence>
<comment type="function">
    <text evidence="10">Releases the supercoiling and torsional tension of DNA, which is introduced during the DNA replication and transcription, by transiently cleaving and rejoining one strand of the DNA duplex. Introduces a single-strand break via transesterification at a target site in duplex DNA. The scissile phosphodiester is attacked by the catalytic tyrosine of the enzyme, resulting in the formation of a DNA-(5'-phosphotyrosyl)-enzyme intermediate and the expulsion of a 3'-OH DNA strand. The free DNA strand then undergoes passage around the unbroken strand, thus removing DNA supercoils. Finally, in the religation step, the DNA 3'-OH attacks the covalent intermediate to expel the active-site tyrosine and restore the DNA phosphodiester backbone.</text>
</comment>
<dbReference type="InterPro" id="IPR013497">
    <property type="entry name" value="Topo_IA_cen"/>
</dbReference>
<dbReference type="NCBIfam" id="TIGR01051">
    <property type="entry name" value="topA_bact"/>
    <property type="match status" value="1"/>
</dbReference>
<dbReference type="CDD" id="cd03363">
    <property type="entry name" value="TOPRIM_TopoIA_TopoI"/>
    <property type="match status" value="1"/>
</dbReference>
<dbReference type="InterPro" id="IPR023405">
    <property type="entry name" value="Topo_IA_core_domain"/>
</dbReference>
<comment type="subunit">
    <text evidence="10">Monomer.</text>
</comment>
<dbReference type="InterPro" id="IPR013824">
    <property type="entry name" value="Topo_IA_cen_sub1"/>
</dbReference>
<dbReference type="Pfam" id="PF01751">
    <property type="entry name" value="Toprim"/>
    <property type="match status" value="1"/>
</dbReference>
<evidence type="ECO:0000256" key="1">
    <source>
        <dbReference type="ARBA" id="ARBA00000213"/>
    </source>
</evidence>
<gene>
    <name evidence="10" type="primary">topA</name>
    <name evidence="13" type="ORF">UT61_C0007G0008</name>
</gene>
<keyword evidence="4" id="KW-0863">Zinc-finger</keyword>
<dbReference type="GO" id="GO:0008270">
    <property type="term" value="F:zinc ion binding"/>
    <property type="evidence" value="ECO:0007669"/>
    <property type="project" value="UniProtKB-KW"/>
</dbReference>
<name>A0A0G0SXT2_9BACT</name>
<dbReference type="PROSITE" id="PS52039">
    <property type="entry name" value="TOPO_IA_2"/>
    <property type="match status" value="1"/>
</dbReference>
<evidence type="ECO:0000256" key="6">
    <source>
        <dbReference type="ARBA" id="ARBA00022842"/>
    </source>
</evidence>
<dbReference type="SMART" id="SM00436">
    <property type="entry name" value="TOP1Bc"/>
    <property type="match status" value="1"/>
</dbReference>
<dbReference type="InterPro" id="IPR013825">
    <property type="entry name" value="Topo_IA_cen_sub2"/>
</dbReference>
<dbReference type="CDD" id="cd00186">
    <property type="entry name" value="TOP1Ac"/>
    <property type="match status" value="1"/>
</dbReference>
<dbReference type="GO" id="GO:0006265">
    <property type="term" value="P:DNA topological change"/>
    <property type="evidence" value="ECO:0007669"/>
    <property type="project" value="UniProtKB-UniRule"/>
</dbReference>
<keyword evidence="7 10" id="KW-0799">Topoisomerase</keyword>
<dbReference type="GO" id="GO:0005694">
    <property type="term" value="C:chromosome"/>
    <property type="evidence" value="ECO:0007669"/>
    <property type="project" value="InterPro"/>
</dbReference>
<dbReference type="AlphaFoldDB" id="A0A0G0SXT2"/>
<dbReference type="Gene3D" id="3.30.65.10">
    <property type="entry name" value="Bacterial Topoisomerase I, domain 1"/>
    <property type="match status" value="2"/>
</dbReference>
<dbReference type="Pfam" id="PF01131">
    <property type="entry name" value="Topoisom_bac"/>
    <property type="match status" value="1"/>
</dbReference>
<dbReference type="InterPro" id="IPR003601">
    <property type="entry name" value="Topo_IA_2"/>
</dbReference>
<dbReference type="InterPro" id="IPR006171">
    <property type="entry name" value="TOPRIM_dom"/>
</dbReference>
<feature type="domain" description="Topo IA-type catalytic" evidence="12">
    <location>
        <begin position="131"/>
        <end position="563"/>
    </location>
</feature>
<dbReference type="PRINTS" id="PR00417">
    <property type="entry name" value="PRTPISMRASEI"/>
</dbReference>
<feature type="site" description="Interaction with DNA" evidence="10">
    <location>
        <position position="142"/>
    </location>
</feature>
<feature type="site" description="Interaction with DNA" evidence="10">
    <location>
        <position position="150"/>
    </location>
</feature>
<feature type="region of interest" description="Interaction with DNA" evidence="10">
    <location>
        <begin position="165"/>
        <end position="170"/>
    </location>
</feature>